<proteinExistence type="predicted"/>
<evidence type="ECO:0000313" key="2">
    <source>
        <dbReference type="EMBL" id="AFZ69252.1"/>
    </source>
</evidence>
<evidence type="ECO:0000259" key="1">
    <source>
        <dbReference type="Pfam" id="PF13614"/>
    </source>
</evidence>
<gene>
    <name evidence="2" type="ordered locus">Deipe_3829</name>
</gene>
<dbReference type="InterPro" id="IPR050678">
    <property type="entry name" value="DNA_Partitioning_ATPase"/>
</dbReference>
<dbReference type="Proteomes" id="UP000010467">
    <property type="component" value="Plasmid pDEIPE01"/>
</dbReference>
<sequence>MRTLVFFNHAGGVSKTSSTRDIGYTLARDHQLRVLLIDVDPQANLSSWLGVPQVPDERTVLGTLLRDEPLPEPYAVHGLRLIASNLWLASAEAQLPGVVGGFAHLRQQVRRLHDQYDLVLIDSPPSLGQLSLAAAVAADGLVVPVPTTHKGVGGIAGVLKMIETYRKLNPGLHVAWYLPTQHNPHTLHHREALAWMQGNLSPLGSPISYRPAIYPDAHAQSLPVGAYQPGSPADLEVKRATTELLAALDLGVVHGQ</sequence>
<dbReference type="KEGG" id="dpd:Deipe_3829"/>
<name>L0A7U4_DEIPD</name>
<dbReference type="PANTHER" id="PTHR13696">
    <property type="entry name" value="P-LOOP CONTAINING NUCLEOSIDE TRIPHOSPHATE HYDROLASE"/>
    <property type="match status" value="1"/>
</dbReference>
<keyword evidence="2" id="KW-0614">Plasmid</keyword>
<reference evidence="3" key="1">
    <citation type="submission" date="2012-03" db="EMBL/GenBank/DDBJ databases">
        <title>Complete sequence of plasmid 1 of Deinococcus peraridilitoris DSM 19664.</title>
        <authorList>
            <person name="Lucas S."/>
            <person name="Copeland A."/>
            <person name="Lapidus A."/>
            <person name="Glavina del Rio T."/>
            <person name="Dalin E."/>
            <person name="Tice H."/>
            <person name="Bruce D."/>
            <person name="Goodwin L."/>
            <person name="Pitluck S."/>
            <person name="Peters L."/>
            <person name="Mikhailova N."/>
            <person name="Lu M."/>
            <person name="Kyrpides N."/>
            <person name="Mavromatis K."/>
            <person name="Ivanova N."/>
            <person name="Brettin T."/>
            <person name="Detter J.C."/>
            <person name="Han C."/>
            <person name="Larimer F."/>
            <person name="Land M."/>
            <person name="Hauser L."/>
            <person name="Markowitz V."/>
            <person name="Cheng J.-F."/>
            <person name="Hugenholtz P."/>
            <person name="Woyke T."/>
            <person name="Wu D."/>
            <person name="Pukall R."/>
            <person name="Steenblock K."/>
            <person name="Brambilla E."/>
            <person name="Klenk H.-P."/>
            <person name="Eisen J.A."/>
        </authorList>
    </citation>
    <scope>NUCLEOTIDE SEQUENCE [LARGE SCALE GENOMIC DNA]</scope>
    <source>
        <strain evidence="3">DSM 19664 / LMG 22246 / CIP 109416 / KR-200</strain>
        <plasmid evidence="3">Plasmid pDEIPE01</plasmid>
    </source>
</reference>
<dbReference type="PANTHER" id="PTHR13696:SF52">
    <property type="entry name" value="PARA FAMILY PROTEIN CT_582"/>
    <property type="match status" value="1"/>
</dbReference>
<evidence type="ECO:0000313" key="3">
    <source>
        <dbReference type="Proteomes" id="UP000010467"/>
    </source>
</evidence>
<dbReference type="Gene3D" id="3.40.50.300">
    <property type="entry name" value="P-loop containing nucleotide triphosphate hydrolases"/>
    <property type="match status" value="1"/>
</dbReference>
<dbReference type="HOGENOM" id="CLU_037612_1_2_0"/>
<protein>
    <submittedName>
        <fullName evidence="2">ATPase involved in chromosome partitioning</fullName>
    </submittedName>
</protein>
<feature type="domain" description="AAA" evidence="1">
    <location>
        <begin position="1"/>
        <end position="172"/>
    </location>
</feature>
<keyword evidence="3" id="KW-1185">Reference proteome</keyword>
<geneLocation type="plasmid" evidence="2 3">
    <name>pDEIPE01</name>
</geneLocation>
<organism evidence="2 3">
    <name type="scientific">Deinococcus peraridilitoris (strain DSM 19664 / LMG 22246 / CIP 109416 / KR-200)</name>
    <dbReference type="NCBI Taxonomy" id="937777"/>
    <lineage>
        <taxon>Bacteria</taxon>
        <taxon>Thermotogati</taxon>
        <taxon>Deinococcota</taxon>
        <taxon>Deinococci</taxon>
        <taxon>Deinococcales</taxon>
        <taxon>Deinococcaceae</taxon>
        <taxon>Deinococcus</taxon>
    </lineage>
</organism>
<dbReference type="EMBL" id="CP003383">
    <property type="protein sequence ID" value="AFZ69252.1"/>
    <property type="molecule type" value="Genomic_DNA"/>
</dbReference>
<dbReference type="PATRIC" id="fig|937777.3.peg.3840"/>
<dbReference type="AlphaFoldDB" id="L0A7U4"/>
<dbReference type="RefSeq" id="WP_015231154.1">
    <property type="nucleotide sequence ID" value="NC_019789.1"/>
</dbReference>
<dbReference type="Pfam" id="PF13614">
    <property type="entry name" value="AAA_31"/>
    <property type="match status" value="1"/>
</dbReference>
<accession>L0A7U4</accession>
<dbReference type="InterPro" id="IPR025669">
    <property type="entry name" value="AAA_dom"/>
</dbReference>
<dbReference type="CDD" id="cd02042">
    <property type="entry name" value="ParAB_family"/>
    <property type="match status" value="1"/>
</dbReference>
<dbReference type="InterPro" id="IPR027417">
    <property type="entry name" value="P-loop_NTPase"/>
</dbReference>
<dbReference type="SUPFAM" id="SSF52540">
    <property type="entry name" value="P-loop containing nucleoside triphosphate hydrolases"/>
    <property type="match status" value="1"/>
</dbReference>
<dbReference type="OrthoDB" id="59382at2"/>